<protein>
    <submittedName>
        <fullName evidence="1">Uncharacterized protein</fullName>
    </submittedName>
</protein>
<evidence type="ECO:0000313" key="2">
    <source>
        <dbReference type="Proteomes" id="UP001209878"/>
    </source>
</evidence>
<dbReference type="AlphaFoldDB" id="A0AAD9N631"/>
<dbReference type="Proteomes" id="UP001209878">
    <property type="component" value="Unassembled WGS sequence"/>
</dbReference>
<evidence type="ECO:0000313" key="1">
    <source>
        <dbReference type="EMBL" id="KAK2158422.1"/>
    </source>
</evidence>
<proteinExistence type="predicted"/>
<name>A0AAD9N631_RIDPI</name>
<organism evidence="1 2">
    <name type="scientific">Ridgeia piscesae</name>
    <name type="common">Tubeworm</name>
    <dbReference type="NCBI Taxonomy" id="27915"/>
    <lineage>
        <taxon>Eukaryota</taxon>
        <taxon>Metazoa</taxon>
        <taxon>Spiralia</taxon>
        <taxon>Lophotrochozoa</taxon>
        <taxon>Annelida</taxon>
        <taxon>Polychaeta</taxon>
        <taxon>Sedentaria</taxon>
        <taxon>Canalipalpata</taxon>
        <taxon>Sabellida</taxon>
        <taxon>Siboglinidae</taxon>
        <taxon>Ridgeia</taxon>
    </lineage>
</organism>
<dbReference type="EMBL" id="JAODUO010001800">
    <property type="protein sequence ID" value="KAK2158422.1"/>
    <property type="molecule type" value="Genomic_DNA"/>
</dbReference>
<gene>
    <name evidence="1" type="ORF">NP493_1802g00000</name>
</gene>
<comment type="caution">
    <text evidence="1">The sequence shown here is derived from an EMBL/GenBank/DDBJ whole genome shotgun (WGS) entry which is preliminary data.</text>
</comment>
<sequence>MKTAAEAASSSICLCKHCALMNAAQYLSLQSVLQLSN</sequence>
<reference evidence="1" key="1">
    <citation type="journal article" date="2023" name="Mol. Biol. Evol.">
        <title>Third-Generation Sequencing Reveals the Adaptive Role of the Epigenome in Three Deep-Sea Polychaetes.</title>
        <authorList>
            <person name="Perez M."/>
            <person name="Aroh O."/>
            <person name="Sun Y."/>
            <person name="Lan Y."/>
            <person name="Juniper S.K."/>
            <person name="Young C.R."/>
            <person name="Angers B."/>
            <person name="Qian P.Y."/>
        </authorList>
    </citation>
    <scope>NUCLEOTIDE SEQUENCE</scope>
    <source>
        <strain evidence="1">R07B-5</strain>
    </source>
</reference>
<keyword evidence="2" id="KW-1185">Reference proteome</keyword>
<accession>A0AAD9N631</accession>